<dbReference type="Pfam" id="PF00680">
    <property type="entry name" value="RdRP_1"/>
    <property type="match status" value="1"/>
</dbReference>
<feature type="region of interest" description="Disordered" evidence="13">
    <location>
        <begin position="790"/>
        <end position="812"/>
    </location>
</feature>
<dbReference type="GO" id="GO:0039694">
    <property type="term" value="P:viral RNA genome replication"/>
    <property type="evidence" value="ECO:0007669"/>
    <property type="project" value="InterPro"/>
</dbReference>
<feature type="transmembrane region" description="Helical" evidence="14">
    <location>
        <begin position="273"/>
        <end position="290"/>
    </location>
</feature>
<comment type="subunit">
    <text evidence="2">Monomer.</text>
</comment>
<keyword evidence="10" id="KW-0693">Viral RNA replication</keyword>
<reference evidence="16" key="1">
    <citation type="journal article" date="2018" name="Nature">
        <title>The evolutionary history of vertebrate RNA viruses.</title>
        <authorList>
            <person name="Shi M."/>
            <person name="Lin X.D."/>
            <person name="Chen X."/>
            <person name="Tian J.H."/>
            <person name="Chen L.J."/>
            <person name="Li K."/>
            <person name="Wang W."/>
            <person name="Eden J.S."/>
            <person name="Shen J.J."/>
            <person name="Liu L."/>
            <person name="Holmes E.C."/>
            <person name="Zhang Y.Z."/>
        </authorList>
    </citation>
    <scope>NUCLEOTIDE SEQUENCE</scope>
    <source>
        <strain evidence="16">YXMC112999</strain>
    </source>
</reference>
<keyword evidence="14" id="KW-1133">Transmembrane helix</keyword>
<keyword evidence="14" id="KW-0812">Transmembrane</keyword>
<sequence length="1291" mass="145240">MLVLLLLPIPLVFVSLCILLVGIIAVDEMASAGSKSQRNKPVQMAPKWGQAGSNQNPPMVQALFGPVPLPAAPQQVLAGPVGAYAYSQGASAYPVYTAHSAPYALMPHQARAYTAPPQNPAPVVAAPAPAVPAPAPPPPPPQDGDKVVNKLVAAVVILCLLMALIGYQFMKLFINNWRQTNLILMYEQDLAQVRMMLRQLQDDATPCQVAKENFFSWDAWTKNDHEHSWMMCNYDAFDFLCHYDQWTPEVCIKVVVLVVGLISFYYRVASRDLGHLSVVCAIPLALCTFVSGGQGGLVLYAVHTLGVAGYFAMYGSYVVAYYYGTMWGFCFVFTFLCTVYVITLCIQATTAAADSWFIALARDIIRGVLIACVIGFTSFFPLGEGIAIGLLFAWTCANRYIAMLRPWRQVRTYADGKSQVTVGDDVIPPFNEEETIKSCKDRVKFAQQSSSWWEKIIYCCRTIPRYEAKIGINKQHSCAAFNSIVEVVGSSGQVGNAFKVRSALVTVKHVVEAASPGGIEVGNVIQVKRGEEVKDAKVIKIIEDSESPDHVVVMTDPFGLPSLKQAKRMDVPFAVLYTKAQGEMRFAVGVINTDGSHDMDTERGNSGSPITTVDGKVLAIHTAGSIAINYATFLPDCETDWDVVMREKHPSEIKLLREQLALQAKEIEELKRAQLCADLPDTASVVSDGDEPDDSAIPTVPEAKYGKKKGKSKKRSARFLSQEKYEELINDLGYDEAVRHIRASRMLKRDEPEYGFECNKDLFFRACYESMGEKTGAVIDMVRVIAQAEKDARDKGTGSGNRCEPPSTGGRRTYRELGDPLFQVGQAHKLIQPHHEDFPVPVLGRLPIGRAIEKLEPVTCKVTRRYLDLDLPEVKEYVPAVWSSGAYAKSFEKYTWSVSSKFSSEAHEYAIEYLDEAFAHCRNYRAIPLDETNKPTDTSPGYPWCLKYPTERELHEARPHLLRETYLLMMANEYRCMWYCFLKNEMLKLSKVTEQDIRGVCIPDVCFSRVQLMLDQHLNQLIKSKPVRSPSAIGFSPFYGTGDLLKRLFEVYPHIYEQDFKRFDGTIPERLFLLIREWRYGIMFPDDQMKYKDLMRNIDWNLMHRATVLPTQLVVEVTQGNPSGQVSTSTDNTLINVYMAAYVQWLLGDLNWRVLAFGDDRILGRTKYVDPEVEAKLVLDHFGMQLPAQKMKLFDRFEGVTFCGGTYQTIKGHCVPVFNGNKIVASLQNPHTAVKNVDTLWGKLFSAYLLLYWSDLRFNLRRALDKLRVWRVDTWYMPDQVIEDLYLRPIQ</sequence>
<dbReference type="InterPro" id="IPR009003">
    <property type="entry name" value="Peptidase_S1_PA"/>
</dbReference>
<evidence type="ECO:0000256" key="4">
    <source>
        <dbReference type="ARBA" id="ARBA00022484"/>
    </source>
</evidence>
<dbReference type="Gene3D" id="2.40.10.10">
    <property type="entry name" value="Trypsin-like serine proteases"/>
    <property type="match status" value="1"/>
</dbReference>
<evidence type="ECO:0000313" key="16">
    <source>
        <dbReference type="EMBL" id="AVM87158.1"/>
    </source>
</evidence>
<evidence type="ECO:0000256" key="3">
    <source>
        <dbReference type="ARBA" id="ARBA00019743"/>
    </source>
</evidence>
<evidence type="ECO:0000256" key="10">
    <source>
        <dbReference type="ARBA" id="ARBA00022953"/>
    </source>
</evidence>
<feature type="transmembrane region" description="Helical" evidence="14">
    <location>
        <begin position="250"/>
        <end position="267"/>
    </location>
</feature>
<accession>A0A2P1GME7</accession>
<dbReference type="GO" id="GO:0075523">
    <property type="term" value="P:viral translational frameshifting"/>
    <property type="evidence" value="ECO:0007669"/>
    <property type="project" value="UniProtKB-KW"/>
</dbReference>
<dbReference type="SUPFAM" id="SSF50494">
    <property type="entry name" value="Trypsin-like serine proteases"/>
    <property type="match status" value="1"/>
</dbReference>
<feature type="transmembrane region" description="Helical" evidence="14">
    <location>
        <begin position="367"/>
        <end position="394"/>
    </location>
</feature>
<keyword evidence="8" id="KW-0688">Ribosomal frameshifting</keyword>
<evidence type="ECO:0000256" key="7">
    <source>
        <dbReference type="ARBA" id="ARBA00022741"/>
    </source>
</evidence>
<dbReference type="Gene3D" id="3.30.70.270">
    <property type="match status" value="1"/>
</dbReference>
<evidence type="ECO:0000256" key="8">
    <source>
        <dbReference type="ARBA" id="ARBA00022758"/>
    </source>
</evidence>
<evidence type="ECO:0000256" key="12">
    <source>
        <dbReference type="ARBA" id="ARBA00047383"/>
    </source>
</evidence>
<dbReference type="CDD" id="cd23172">
    <property type="entry name" value="ps-ssRNAv_Astroviridae_RdRp"/>
    <property type="match status" value="1"/>
</dbReference>
<dbReference type="GO" id="GO:0003723">
    <property type="term" value="F:RNA binding"/>
    <property type="evidence" value="ECO:0007669"/>
    <property type="project" value="InterPro"/>
</dbReference>
<evidence type="ECO:0000256" key="13">
    <source>
        <dbReference type="SAM" id="MobiDB-lite"/>
    </source>
</evidence>
<feature type="domain" description="RdRp catalytic" evidence="15">
    <location>
        <begin position="1053"/>
        <end position="1173"/>
    </location>
</feature>
<comment type="function">
    <text evidence="11">Responsible for the cleavage of the polyprotein into functional products.</text>
</comment>
<name>A0A2P1GME7_9VIRU</name>
<keyword evidence="7" id="KW-0547">Nucleotide-binding</keyword>
<keyword evidence="5" id="KW-0808">Transferase</keyword>
<feature type="transmembrane region" description="Helical" evidence="14">
    <location>
        <begin position="297"/>
        <end position="320"/>
    </location>
</feature>
<dbReference type="GO" id="GO:0000166">
    <property type="term" value="F:nucleotide binding"/>
    <property type="evidence" value="ECO:0007669"/>
    <property type="project" value="UniProtKB-KW"/>
</dbReference>
<evidence type="ECO:0000256" key="6">
    <source>
        <dbReference type="ARBA" id="ARBA00022695"/>
    </source>
</evidence>
<feature type="transmembrane region" description="Helical" evidence="14">
    <location>
        <begin position="326"/>
        <end position="346"/>
    </location>
</feature>
<evidence type="ECO:0000256" key="14">
    <source>
        <dbReference type="SAM" id="Phobius"/>
    </source>
</evidence>
<keyword evidence="6" id="KW-0548">Nucleotidyltransferase</keyword>
<dbReference type="InterPro" id="IPR043504">
    <property type="entry name" value="Peptidase_S1_PA_chymotrypsin"/>
</dbReference>
<evidence type="ECO:0000256" key="1">
    <source>
        <dbReference type="ARBA" id="ARBA00005873"/>
    </source>
</evidence>
<dbReference type="Pfam" id="PF12380">
    <property type="entry name" value="Peptidase_C62"/>
    <property type="match status" value="1"/>
</dbReference>
<feature type="transmembrane region" description="Helical" evidence="14">
    <location>
        <begin position="151"/>
        <end position="170"/>
    </location>
</feature>
<keyword evidence="9" id="KW-0378">Hydrolase</keyword>
<dbReference type="SUPFAM" id="SSF56672">
    <property type="entry name" value="DNA/RNA polymerases"/>
    <property type="match status" value="1"/>
</dbReference>
<dbReference type="GO" id="GO:0006351">
    <property type="term" value="P:DNA-templated transcription"/>
    <property type="evidence" value="ECO:0007669"/>
    <property type="project" value="InterPro"/>
</dbReference>
<comment type="catalytic activity">
    <reaction evidence="12">
        <text>RNA(n) + a ribonucleoside 5'-triphosphate = RNA(n+1) + diphosphate</text>
        <dbReference type="Rhea" id="RHEA:21248"/>
        <dbReference type="Rhea" id="RHEA-COMP:14527"/>
        <dbReference type="Rhea" id="RHEA-COMP:17342"/>
        <dbReference type="ChEBI" id="CHEBI:33019"/>
        <dbReference type="ChEBI" id="CHEBI:61557"/>
        <dbReference type="ChEBI" id="CHEBI:140395"/>
    </reaction>
</comment>
<evidence type="ECO:0000256" key="9">
    <source>
        <dbReference type="ARBA" id="ARBA00022801"/>
    </source>
</evidence>
<protein>
    <recommendedName>
        <fullName evidence="3">Non-structural polyprotein 1AB</fullName>
    </recommendedName>
</protein>
<evidence type="ECO:0000259" key="15">
    <source>
        <dbReference type="PROSITE" id="PS50507"/>
    </source>
</evidence>
<dbReference type="GO" id="GO:0016787">
    <property type="term" value="F:hydrolase activity"/>
    <property type="evidence" value="ECO:0007669"/>
    <property type="project" value="UniProtKB-KW"/>
</dbReference>
<keyword evidence="4" id="KW-0696">RNA-directed RNA polymerase</keyword>
<dbReference type="PROSITE" id="PS50507">
    <property type="entry name" value="RDRP_SSRNA_POS"/>
    <property type="match status" value="1"/>
</dbReference>
<dbReference type="InterPro" id="IPR001205">
    <property type="entry name" value="RNA-dir_pol_C"/>
</dbReference>
<dbReference type="InterPro" id="IPR007094">
    <property type="entry name" value="RNA-dir_pol_PSvirus"/>
</dbReference>
<dbReference type="GO" id="GO:0003968">
    <property type="term" value="F:RNA-directed RNA polymerase activity"/>
    <property type="evidence" value="ECO:0007669"/>
    <property type="project" value="UniProtKB-KW"/>
</dbReference>
<proteinExistence type="inferred from homology"/>
<comment type="similarity">
    <text evidence="1">Belongs to the astroviridae polyprotein 1AB family.</text>
</comment>
<evidence type="ECO:0000256" key="5">
    <source>
        <dbReference type="ARBA" id="ARBA00022679"/>
    </source>
</evidence>
<dbReference type="InterPro" id="IPR024348">
    <property type="entry name" value="Pept_C62_gill-assoc_virus"/>
</dbReference>
<dbReference type="InterPro" id="IPR043502">
    <property type="entry name" value="DNA/RNA_pol_sf"/>
</dbReference>
<evidence type="ECO:0000256" key="2">
    <source>
        <dbReference type="ARBA" id="ARBA00011245"/>
    </source>
</evidence>
<keyword evidence="14" id="KW-0472">Membrane</keyword>
<dbReference type="InterPro" id="IPR043128">
    <property type="entry name" value="Rev_trsase/Diguanyl_cyclase"/>
</dbReference>
<organism evidence="16">
    <name type="scientific">Wenling pterygotrigla hemisticta astrovirus</name>
    <dbReference type="NCBI Taxonomy" id="2116419"/>
    <lineage>
        <taxon>Viruses</taxon>
        <taxon>Riboviria</taxon>
        <taxon>Orthornavirae</taxon>
        <taxon>Pisuviricota</taxon>
        <taxon>Stelpaviricetes</taxon>
        <taxon>Stellavirales</taxon>
        <taxon>Astroviridae</taxon>
    </lineage>
</organism>
<dbReference type="EMBL" id="MG599902">
    <property type="protein sequence ID" value="AVM87158.1"/>
    <property type="molecule type" value="Genomic_RNA"/>
</dbReference>
<evidence type="ECO:0000256" key="11">
    <source>
        <dbReference type="ARBA" id="ARBA00045910"/>
    </source>
</evidence>